<dbReference type="eggNOG" id="ENOG502S0H3">
    <property type="taxonomic scope" value="Eukaryota"/>
</dbReference>
<dbReference type="PANTHER" id="PTHR33332">
    <property type="entry name" value="REVERSE TRANSCRIPTASE DOMAIN-CONTAINING PROTEIN"/>
    <property type="match status" value="1"/>
</dbReference>
<gene>
    <name evidence="1" type="ORF">NEMVEDRAFT_v1g156430</name>
</gene>
<dbReference type="HOGENOM" id="CLU_135414_0_0_1"/>
<reference evidence="1 2" key="1">
    <citation type="journal article" date="2007" name="Science">
        <title>Sea anemone genome reveals ancestral eumetazoan gene repertoire and genomic organization.</title>
        <authorList>
            <person name="Putnam N.H."/>
            <person name="Srivastava M."/>
            <person name="Hellsten U."/>
            <person name="Dirks B."/>
            <person name="Chapman J."/>
            <person name="Salamov A."/>
            <person name="Terry A."/>
            <person name="Shapiro H."/>
            <person name="Lindquist E."/>
            <person name="Kapitonov V.V."/>
            <person name="Jurka J."/>
            <person name="Genikhovich G."/>
            <person name="Grigoriev I.V."/>
            <person name="Lucas S.M."/>
            <person name="Steele R.E."/>
            <person name="Finnerty J.R."/>
            <person name="Technau U."/>
            <person name="Martindale M.Q."/>
            <person name="Rokhsar D.S."/>
        </authorList>
    </citation>
    <scope>NUCLEOTIDE SEQUENCE [LARGE SCALE GENOMIC DNA]</scope>
    <source>
        <strain evidence="2">CH2 X CH6</strain>
    </source>
</reference>
<dbReference type="Proteomes" id="UP000001593">
    <property type="component" value="Unassembled WGS sequence"/>
</dbReference>
<feature type="non-terminal residue" evidence="1">
    <location>
        <position position="1"/>
    </location>
</feature>
<evidence type="ECO:0000313" key="1">
    <source>
        <dbReference type="EMBL" id="EDO25801.1"/>
    </source>
</evidence>
<accession>A8DVF7</accession>
<protein>
    <submittedName>
        <fullName evidence="1">Uncharacterized protein</fullName>
    </submittedName>
</protein>
<dbReference type="PhylomeDB" id="A8DVF7"/>
<name>A8DVF7_NEMVE</name>
<feature type="non-terminal residue" evidence="1">
    <location>
        <position position="168"/>
    </location>
</feature>
<organism evidence="1 2">
    <name type="scientific">Nematostella vectensis</name>
    <name type="common">Starlet sea anemone</name>
    <dbReference type="NCBI Taxonomy" id="45351"/>
    <lineage>
        <taxon>Eukaryota</taxon>
        <taxon>Metazoa</taxon>
        <taxon>Cnidaria</taxon>
        <taxon>Anthozoa</taxon>
        <taxon>Hexacorallia</taxon>
        <taxon>Actiniaria</taxon>
        <taxon>Edwardsiidae</taxon>
        <taxon>Nematostella</taxon>
    </lineage>
</organism>
<proteinExistence type="predicted"/>
<evidence type="ECO:0000313" key="2">
    <source>
        <dbReference type="Proteomes" id="UP000001593"/>
    </source>
</evidence>
<dbReference type="OMA" id="FRISKCA"/>
<dbReference type="AlphaFoldDB" id="A8DVF7"/>
<dbReference type="InParanoid" id="A8DVF7"/>
<dbReference type="EMBL" id="DS478127">
    <property type="protein sequence ID" value="EDO25801.1"/>
    <property type="molecule type" value="Genomic_DNA"/>
</dbReference>
<sequence length="168" mass="18838">LNEKKTKVLTITGKRLASKTSVNLSVKAGNGAITLDNVPSATLLGHNLDSELSFDGHVEKICKKVASRIAILRKIRSFLPLAQGKQFYDALIQPIFNYGSAVWSVCNNESLYRIFKLQKRAARVILFAEPRAPSVELFNRLGWIPIYEHFRISKCALVHKRIHGNVPL</sequence>
<keyword evidence="2" id="KW-1185">Reference proteome</keyword>